<accession>A0A0M2ZSA4</accession>
<dbReference type="EMBL" id="MVHP01000018">
    <property type="protein sequence ID" value="ORA64783.1"/>
    <property type="molecule type" value="Genomic_DNA"/>
</dbReference>
<name>A0A0M2ZSA4_9MYCO</name>
<feature type="compositionally biased region" description="Pro residues" evidence="3">
    <location>
        <begin position="233"/>
        <end position="245"/>
    </location>
</feature>
<comment type="caution">
    <text evidence="5">The sequence shown here is derived from an EMBL/GenBank/DDBJ whole genome shotgun (WGS) entry which is preliminary data.</text>
</comment>
<reference evidence="5 6" key="1">
    <citation type="submission" date="2017-02" db="EMBL/GenBank/DDBJ databases">
        <title>The new phylogeny of genus Mycobacterium.</title>
        <authorList>
            <person name="Tortoli E."/>
            <person name="Trovato A."/>
            <person name="Cirillo D.M."/>
        </authorList>
    </citation>
    <scope>NUCLEOTIDE SEQUENCE [LARGE SCALE GENOMIC DNA]</scope>
    <source>
        <strain evidence="5 6">FI-09383</strain>
    </source>
</reference>
<dbReference type="AlphaFoldDB" id="A0A0M2ZSA4"/>
<evidence type="ECO:0000313" key="6">
    <source>
        <dbReference type="Proteomes" id="UP000192772"/>
    </source>
</evidence>
<feature type="transmembrane region" description="Helical" evidence="4">
    <location>
        <begin position="53"/>
        <end position="73"/>
    </location>
</feature>
<accession>A0A1A0QSV6</accession>
<evidence type="ECO:0008006" key="7">
    <source>
        <dbReference type="Google" id="ProtNLM"/>
    </source>
</evidence>
<dbReference type="OrthoDB" id="4373442at2"/>
<dbReference type="STRING" id="81858.BST23_15960"/>
<evidence type="ECO:0000256" key="4">
    <source>
        <dbReference type="SAM" id="Phobius"/>
    </source>
</evidence>
<comment type="subcellular location">
    <subcellularLocation>
        <location evidence="1">Membrane</location>
    </subcellularLocation>
</comment>
<evidence type="ECO:0000256" key="1">
    <source>
        <dbReference type="ARBA" id="ARBA00004370"/>
    </source>
</evidence>
<evidence type="ECO:0000256" key="2">
    <source>
        <dbReference type="ARBA" id="ARBA00023136"/>
    </source>
</evidence>
<feature type="region of interest" description="Disordered" evidence="3">
    <location>
        <begin position="206"/>
        <end position="245"/>
    </location>
</feature>
<evidence type="ECO:0000256" key="3">
    <source>
        <dbReference type="SAM" id="MobiDB-lite"/>
    </source>
</evidence>
<organism evidence="5 6">
    <name type="scientific">Mycolicibacterium elephantis</name>
    <dbReference type="NCBI Taxonomy" id="81858"/>
    <lineage>
        <taxon>Bacteria</taxon>
        <taxon>Bacillati</taxon>
        <taxon>Actinomycetota</taxon>
        <taxon>Actinomycetes</taxon>
        <taxon>Mycobacteriales</taxon>
        <taxon>Mycobacteriaceae</taxon>
        <taxon>Mycolicibacterium</taxon>
    </lineage>
</organism>
<gene>
    <name evidence="5" type="ORF">BST23_15960</name>
</gene>
<protein>
    <recommendedName>
        <fullName evidence="7">Mammalian cell entry protein</fullName>
    </recommendedName>
</protein>
<dbReference type="PANTHER" id="PTHR37042:SF4">
    <property type="entry name" value="OUTER MEMBRANE PROTEIN RV1973"/>
    <property type="match status" value="1"/>
</dbReference>
<dbReference type="PANTHER" id="PTHR37042">
    <property type="entry name" value="OUTER MEMBRANE PROTEIN RV1973"/>
    <property type="match status" value="1"/>
</dbReference>
<keyword evidence="4" id="KW-1133">Transmembrane helix</keyword>
<feature type="compositionally biased region" description="Basic and acidic residues" evidence="3">
    <location>
        <begin position="7"/>
        <end position="16"/>
    </location>
</feature>
<feature type="region of interest" description="Disordered" evidence="3">
    <location>
        <begin position="1"/>
        <end position="48"/>
    </location>
</feature>
<proteinExistence type="predicted"/>
<dbReference type="Proteomes" id="UP000192772">
    <property type="component" value="Unassembled WGS sequence"/>
</dbReference>
<evidence type="ECO:0000313" key="5">
    <source>
        <dbReference type="EMBL" id="ORA64783.1"/>
    </source>
</evidence>
<keyword evidence="2 4" id="KW-0472">Membrane</keyword>
<keyword evidence="4" id="KW-0812">Transmembrane</keyword>
<dbReference type="GO" id="GO:0016020">
    <property type="term" value="C:membrane"/>
    <property type="evidence" value="ECO:0007669"/>
    <property type="project" value="UniProtKB-SubCell"/>
</dbReference>
<dbReference type="RefSeq" id="WP_046750020.1">
    <property type="nucleotide sequence ID" value="NZ_LBNO01000001.1"/>
</dbReference>
<sequence length="245" mass="25949">MTDAAETDEKAEHTEPEDADAEPGEAAGPTDDGGSAPTEAPKTRHWSKRPGPWAVAALVAAVLGAGAFGFVQYRQVTDEVAQLRQHQADRDEVAQLAEDYALKSLNYTFEDPDAFFNTVKDGVSQQLQDKYTNAGDLLKAVMLQAQVSSTGEVLAVDPVAQPDGSYQVVVSAHQTTRNLQNPTPKVSIILLRVTVHKAGDAWQVADIGPETGSKRPVAQQIPMIEPPAASGPAPGPAPAEPSPPR</sequence>